<proteinExistence type="predicted"/>
<dbReference type="Ensembl" id="ENSCSET00000028537.1">
    <property type="protein sequence ID" value="ENSCSEP00000028160.1"/>
    <property type="gene ID" value="ENSCSEG00000017994.1"/>
</dbReference>
<evidence type="ECO:0000313" key="3">
    <source>
        <dbReference type="Proteomes" id="UP000265120"/>
    </source>
</evidence>
<dbReference type="AlphaFoldDB" id="A0A3P8WU33"/>
<name>A0A3P8WU33_CYNSE</name>
<dbReference type="STRING" id="244447.ENSCSEP00000028160"/>
<dbReference type="GeneTree" id="ENSGT00990000203802"/>
<reference evidence="2" key="2">
    <citation type="submission" date="2025-08" db="UniProtKB">
        <authorList>
            <consortium name="Ensembl"/>
        </authorList>
    </citation>
    <scope>IDENTIFICATION</scope>
</reference>
<dbReference type="InParanoid" id="A0A3P8WU33"/>
<evidence type="ECO:0000256" key="1">
    <source>
        <dbReference type="SAM" id="MobiDB-lite"/>
    </source>
</evidence>
<feature type="region of interest" description="Disordered" evidence="1">
    <location>
        <begin position="92"/>
        <end position="137"/>
    </location>
</feature>
<keyword evidence="3" id="KW-1185">Reference proteome</keyword>
<feature type="compositionally biased region" description="Polar residues" evidence="1">
    <location>
        <begin position="92"/>
        <end position="126"/>
    </location>
</feature>
<reference evidence="2" key="3">
    <citation type="submission" date="2025-09" db="UniProtKB">
        <authorList>
            <consortium name="Ensembl"/>
        </authorList>
    </citation>
    <scope>IDENTIFICATION</scope>
</reference>
<sequence length="347" mass="39238">MLSFSPATSDAPVVSGTKRKRGFQLEEHDAKCCLNLEWKREIVSESEGPVLQKLDETNILPFQNALSCQPEKKHFEESNLPQSKRHFVETNSQFPDDSCVSSDARSHNINSTQSDTNFIDTSSFPGDSQPPPQAWSQDPLFTLTQYTESEFTQSSQKTNHSEIILPGEDTFELQINGRKKTSTQNSLTPSSSYLEDEKENSRCLSSCHLPFSQNQTLSTQELLKSKTVSAGKQTINPLEESVVPSPMSLFRKRTLSSSPLKKQGKRQQSRCEDENSLSALFTQDSEGLRVIAHRQCWFCHQFGTIPNGLELFWDWKLPLLKKRGCELTHTRIVIKTNRPCVVHQALT</sequence>
<accession>A0A3P8WU33</accession>
<organism evidence="2 3">
    <name type="scientific">Cynoglossus semilaevis</name>
    <name type="common">Tongue sole</name>
    <dbReference type="NCBI Taxonomy" id="244447"/>
    <lineage>
        <taxon>Eukaryota</taxon>
        <taxon>Metazoa</taxon>
        <taxon>Chordata</taxon>
        <taxon>Craniata</taxon>
        <taxon>Vertebrata</taxon>
        <taxon>Euteleostomi</taxon>
        <taxon>Actinopterygii</taxon>
        <taxon>Neopterygii</taxon>
        <taxon>Teleostei</taxon>
        <taxon>Neoteleostei</taxon>
        <taxon>Acanthomorphata</taxon>
        <taxon>Carangaria</taxon>
        <taxon>Pleuronectiformes</taxon>
        <taxon>Pleuronectoidei</taxon>
        <taxon>Cynoglossidae</taxon>
        <taxon>Cynoglossinae</taxon>
        <taxon>Cynoglossus</taxon>
    </lineage>
</organism>
<evidence type="ECO:0000313" key="2">
    <source>
        <dbReference type="Ensembl" id="ENSCSEP00000028160.1"/>
    </source>
</evidence>
<dbReference type="Proteomes" id="UP000265120">
    <property type="component" value="Chromosome 18"/>
</dbReference>
<reference evidence="2 3" key="1">
    <citation type="journal article" date="2014" name="Nat. Genet.">
        <title>Whole-genome sequence of a flatfish provides insights into ZW sex chromosome evolution and adaptation to a benthic lifestyle.</title>
        <authorList>
            <person name="Chen S."/>
            <person name="Zhang G."/>
            <person name="Shao C."/>
            <person name="Huang Q."/>
            <person name="Liu G."/>
            <person name="Zhang P."/>
            <person name="Song W."/>
            <person name="An N."/>
            <person name="Chalopin D."/>
            <person name="Volff J.N."/>
            <person name="Hong Y."/>
            <person name="Li Q."/>
            <person name="Sha Z."/>
            <person name="Zhou H."/>
            <person name="Xie M."/>
            <person name="Yu Q."/>
            <person name="Liu Y."/>
            <person name="Xiang H."/>
            <person name="Wang N."/>
            <person name="Wu K."/>
            <person name="Yang C."/>
            <person name="Zhou Q."/>
            <person name="Liao X."/>
            <person name="Yang L."/>
            <person name="Hu Q."/>
            <person name="Zhang J."/>
            <person name="Meng L."/>
            <person name="Jin L."/>
            <person name="Tian Y."/>
            <person name="Lian J."/>
            <person name="Yang J."/>
            <person name="Miao G."/>
            <person name="Liu S."/>
            <person name="Liang Z."/>
            <person name="Yan F."/>
            <person name="Li Y."/>
            <person name="Sun B."/>
            <person name="Zhang H."/>
            <person name="Zhang J."/>
            <person name="Zhu Y."/>
            <person name="Du M."/>
            <person name="Zhao Y."/>
            <person name="Schartl M."/>
            <person name="Tang Q."/>
            <person name="Wang J."/>
        </authorList>
    </citation>
    <scope>NUCLEOTIDE SEQUENCE</scope>
</reference>
<protein>
    <submittedName>
        <fullName evidence="2">Uncharacterized protein</fullName>
    </submittedName>
</protein>